<reference evidence="1" key="2">
    <citation type="journal article" date="2015" name="Data Brief">
        <title>Shoot transcriptome of the giant reed, Arundo donax.</title>
        <authorList>
            <person name="Barrero R.A."/>
            <person name="Guerrero F.D."/>
            <person name="Moolhuijzen P."/>
            <person name="Goolsby J.A."/>
            <person name="Tidwell J."/>
            <person name="Bellgard S.E."/>
            <person name="Bellgard M.I."/>
        </authorList>
    </citation>
    <scope>NUCLEOTIDE SEQUENCE</scope>
    <source>
        <tissue evidence="1">Shoot tissue taken approximately 20 cm above the soil surface</tissue>
    </source>
</reference>
<sequence length="57" mass="6624">MYSQPGENIHLYKYIKLNERAYYKVVKAGIQERTNVMCLPVNFSISGVVASIFVRKR</sequence>
<proteinExistence type="predicted"/>
<name>A0A0A8XWM6_ARUDO</name>
<protein>
    <submittedName>
        <fullName evidence="1">Uncharacterized protein</fullName>
    </submittedName>
</protein>
<dbReference type="EMBL" id="GBRH01280767">
    <property type="protein sequence ID" value="JAD17128.1"/>
    <property type="molecule type" value="Transcribed_RNA"/>
</dbReference>
<reference evidence="1" key="1">
    <citation type="submission" date="2014-09" db="EMBL/GenBank/DDBJ databases">
        <authorList>
            <person name="Magalhaes I.L.F."/>
            <person name="Oliveira U."/>
            <person name="Santos F.R."/>
            <person name="Vidigal T.H.D.A."/>
            <person name="Brescovit A.D."/>
            <person name="Santos A.J."/>
        </authorList>
    </citation>
    <scope>NUCLEOTIDE SEQUENCE</scope>
    <source>
        <tissue evidence="1">Shoot tissue taken approximately 20 cm above the soil surface</tissue>
    </source>
</reference>
<accession>A0A0A8XWM6</accession>
<evidence type="ECO:0000313" key="1">
    <source>
        <dbReference type="EMBL" id="JAD17128.1"/>
    </source>
</evidence>
<organism evidence="1">
    <name type="scientific">Arundo donax</name>
    <name type="common">Giant reed</name>
    <name type="synonym">Donax arundinaceus</name>
    <dbReference type="NCBI Taxonomy" id="35708"/>
    <lineage>
        <taxon>Eukaryota</taxon>
        <taxon>Viridiplantae</taxon>
        <taxon>Streptophyta</taxon>
        <taxon>Embryophyta</taxon>
        <taxon>Tracheophyta</taxon>
        <taxon>Spermatophyta</taxon>
        <taxon>Magnoliopsida</taxon>
        <taxon>Liliopsida</taxon>
        <taxon>Poales</taxon>
        <taxon>Poaceae</taxon>
        <taxon>PACMAD clade</taxon>
        <taxon>Arundinoideae</taxon>
        <taxon>Arundineae</taxon>
        <taxon>Arundo</taxon>
    </lineage>
</organism>
<dbReference type="AlphaFoldDB" id="A0A0A8XWM6"/>